<reference evidence="3" key="1">
    <citation type="journal article" date="2019" name="Int. J. Syst. Evol. Microbiol.">
        <title>The Global Catalogue of Microorganisms (GCM) 10K type strain sequencing project: providing services to taxonomists for standard genome sequencing and annotation.</title>
        <authorList>
            <consortium name="The Broad Institute Genomics Platform"/>
            <consortium name="The Broad Institute Genome Sequencing Center for Infectious Disease"/>
            <person name="Wu L."/>
            <person name="Ma J."/>
        </authorList>
    </citation>
    <scope>NUCLEOTIDE SEQUENCE [LARGE SCALE GENOMIC DNA]</scope>
    <source>
        <strain evidence="3">JCM 16902</strain>
    </source>
</reference>
<proteinExistence type="predicted"/>
<feature type="domain" description="N-acetyltransferase" evidence="1">
    <location>
        <begin position="40"/>
        <end position="175"/>
    </location>
</feature>
<dbReference type="RefSeq" id="WP_231488399.1">
    <property type="nucleotide sequence ID" value="NZ_BAAAZO010000001.1"/>
</dbReference>
<evidence type="ECO:0000259" key="1">
    <source>
        <dbReference type="PROSITE" id="PS51186"/>
    </source>
</evidence>
<dbReference type="Pfam" id="PF00583">
    <property type="entry name" value="Acetyltransf_1"/>
    <property type="match status" value="1"/>
</dbReference>
<dbReference type="PROSITE" id="PS51186">
    <property type="entry name" value="GNAT"/>
    <property type="match status" value="1"/>
</dbReference>
<comment type="caution">
    <text evidence="2">The sequence shown here is derived from an EMBL/GenBank/DDBJ whole genome shotgun (WGS) entry which is preliminary data.</text>
</comment>
<dbReference type="Proteomes" id="UP001501074">
    <property type="component" value="Unassembled WGS sequence"/>
</dbReference>
<organism evidence="2 3">
    <name type="scientific">Kineosporia mesophila</name>
    <dbReference type="NCBI Taxonomy" id="566012"/>
    <lineage>
        <taxon>Bacteria</taxon>
        <taxon>Bacillati</taxon>
        <taxon>Actinomycetota</taxon>
        <taxon>Actinomycetes</taxon>
        <taxon>Kineosporiales</taxon>
        <taxon>Kineosporiaceae</taxon>
        <taxon>Kineosporia</taxon>
    </lineage>
</organism>
<name>A0ABP6YZ52_9ACTN</name>
<keyword evidence="3" id="KW-1185">Reference proteome</keyword>
<gene>
    <name evidence="2" type="ORF">GCM10022223_04960</name>
</gene>
<evidence type="ECO:0000313" key="2">
    <source>
        <dbReference type="EMBL" id="GAA3593131.1"/>
    </source>
</evidence>
<dbReference type="InterPro" id="IPR000182">
    <property type="entry name" value="GNAT_dom"/>
</dbReference>
<accession>A0ABP6YZ52</accession>
<evidence type="ECO:0000313" key="3">
    <source>
        <dbReference type="Proteomes" id="UP001501074"/>
    </source>
</evidence>
<dbReference type="Gene3D" id="3.40.630.30">
    <property type="match status" value="1"/>
</dbReference>
<dbReference type="InterPro" id="IPR016181">
    <property type="entry name" value="Acyl_CoA_acyltransferase"/>
</dbReference>
<dbReference type="SUPFAM" id="SSF55729">
    <property type="entry name" value="Acyl-CoA N-acyltransferases (Nat)"/>
    <property type="match status" value="1"/>
</dbReference>
<dbReference type="EMBL" id="BAAAZO010000001">
    <property type="protein sequence ID" value="GAA3593131.1"/>
    <property type="molecule type" value="Genomic_DNA"/>
</dbReference>
<sequence>MTDPTPALASERLLFPVGRSGPPGKTLLVRSTREPWPALRRLRLNPLTDWAHYEQLRIEVEAGFGVGPEQARGLVAALRERAARLRLTMLIADDDIGALGWFPLADPGWARLQEVDVFPGHRGQGFGDALLAAALDHLAERGVHTAIIGADEDDWPLDWYRRRGFTAVARVPLSR</sequence>
<protein>
    <recommendedName>
        <fullName evidence="1">N-acetyltransferase domain-containing protein</fullName>
    </recommendedName>
</protein>